<sequence>MLGKRQAEIPTRLLDLHGQGSSKWSLVVTSGEQTYRTYAALSHRWTKHVPQLKRENFAKLQSGEPNSTLPQDYQDVMFLCRALGIQYIWIDSLCIFQDSPEDFRNEAAMMAGIYMNSLVTFSICWGGTASGCLPKRDPEVIVPVEIPSKDIYMNDIRLKGISDTYASLPTPKRRMSFRESEINELMHGSYAEIVHDFYIKHGDPEKALLVDLEEWDKAVLESPINRRGWVYQERILSSRIVYLGNEQLYWECDQSRASEAFPDGLPSHNFGTGVVRARMRPAKKMLADYFHRELWPGMIEKYTHTDLTFESDRLVAFSGVAKLLSQRGPGDYAAGLWKELLLPGLHWDKLDTASPIANPPAEGKWMAPSWSWASALGPVEYDTHARWCHTRSEAHDDWNFKPGRPLAQVRNVSMVPVGEDLFGSIKSGFIDVECLLIPAHMFGAGTKSDDKNQAILSTSPVVVDKDPGCLYLSCYLTKLSLDHELGTQQDIASSIYFAPLLLFGTAKGNMVQGLIVQEIIENGGEEKQAAYSVKRLGTFRDDLDDGVLSKFIVHTIAEGGMQQRAEPEGSSQPNSNKSFLTELQTYLKRAQKLVTFSGITLTSLQVPALNPLISPPGLTRMLLYDALGINTCAVRLFILERGHVSLDVKRIDIMSMENRKPAYVKSVHSRGTVPALRISDDFVLTEITAIAEYLDEIADGGESLFGTTALERAETRMWLRRADLEICEPVTSYYRNDPDTVDFYRGNRIPCPEARLWQKVNICQALNRFDDELEDKKWLCGDRFSAADIHFYGLMKPMCTPVPFLNDSGRKNLAAWWERMDNRPASEKSLECFAKGQRDLSQ</sequence>
<organism evidence="1 2">
    <name type="scientific">Fusarium keratoplasticum</name>
    <dbReference type="NCBI Taxonomy" id="1328300"/>
    <lineage>
        <taxon>Eukaryota</taxon>
        <taxon>Fungi</taxon>
        <taxon>Dikarya</taxon>
        <taxon>Ascomycota</taxon>
        <taxon>Pezizomycotina</taxon>
        <taxon>Sordariomycetes</taxon>
        <taxon>Hypocreomycetidae</taxon>
        <taxon>Hypocreales</taxon>
        <taxon>Nectriaceae</taxon>
        <taxon>Fusarium</taxon>
        <taxon>Fusarium solani species complex</taxon>
    </lineage>
</organism>
<accession>A0ACC0QET8</accession>
<name>A0ACC0QET8_9HYPO</name>
<dbReference type="Proteomes" id="UP001065298">
    <property type="component" value="Chromosome 12"/>
</dbReference>
<protein>
    <submittedName>
        <fullName evidence="1">HET domain-containing protein</fullName>
    </submittedName>
</protein>
<keyword evidence="2" id="KW-1185">Reference proteome</keyword>
<evidence type="ECO:0000313" key="1">
    <source>
        <dbReference type="EMBL" id="KAI8650715.1"/>
    </source>
</evidence>
<proteinExistence type="predicted"/>
<evidence type="ECO:0000313" key="2">
    <source>
        <dbReference type="Proteomes" id="UP001065298"/>
    </source>
</evidence>
<comment type="caution">
    <text evidence="1">The sequence shown here is derived from an EMBL/GenBank/DDBJ whole genome shotgun (WGS) entry which is preliminary data.</text>
</comment>
<reference evidence="1" key="1">
    <citation type="submission" date="2022-06" db="EMBL/GenBank/DDBJ databases">
        <title>Fusarium solani species complex genomes reveal bases of compartmentalisation and animal pathogenesis.</title>
        <authorList>
            <person name="Tsai I.J."/>
        </authorList>
    </citation>
    <scope>NUCLEOTIDE SEQUENCE</scope>
    <source>
        <strain evidence="1">Fu6.1</strain>
    </source>
</reference>
<dbReference type="EMBL" id="CM046514">
    <property type="protein sequence ID" value="KAI8650715.1"/>
    <property type="molecule type" value="Genomic_DNA"/>
</dbReference>
<gene>
    <name evidence="1" type="ORF">NCS57_01406000</name>
</gene>